<comment type="caution">
    <text evidence="2">The sequence shown here is derived from an EMBL/GenBank/DDBJ whole genome shotgun (WGS) entry which is preliminary data.</text>
</comment>
<dbReference type="EMBL" id="CAJNIZ010047937">
    <property type="protein sequence ID" value="CAE7778745.1"/>
    <property type="molecule type" value="Genomic_DNA"/>
</dbReference>
<dbReference type="GO" id="GO:0016715">
    <property type="term" value="F:oxidoreductase activity, acting on paired donors, with incorporation or reduction of molecular oxygen, reduced ascorbate as one donor, and incorporation of one atom of oxygen"/>
    <property type="evidence" value="ECO:0007669"/>
    <property type="project" value="InterPro"/>
</dbReference>
<reference evidence="2" key="1">
    <citation type="submission" date="2021-02" db="EMBL/GenBank/DDBJ databases">
        <authorList>
            <person name="Dougan E. K."/>
            <person name="Rhodes N."/>
            <person name="Thang M."/>
            <person name="Chan C."/>
        </authorList>
    </citation>
    <scope>NUCLEOTIDE SEQUENCE</scope>
</reference>
<dbReference type="AlphaFoldDB" id="A0A812YJP3"/>
<dbReference type="GO" id="GO:0005507">
    <property type="term" value="F:copper ion binding"/>
    <property type="evidence" value="ECO:0007669"/>
    <property type="project" value="InterPro"/>
</dbReference>
<dbReference type="InterPro" id="IPR008977">
    <property type="entry name" value="PHM/PNGase_F_dom_sf"/>
</dbReference>
<keyword evidence="3" id="KW-1185">Reference proteome</keyword>
<proteinExistence type="predicted"/>
<name>A0A812YJP3_SYMPI</name>
<dbReference type="OrthoDB" id="5046242at2759"/>
<evidence type="ECO:0000256" key="1">
    <source>
        <dbReference type="ARBA" id="ARBA00023157"/>
    </source>
</evidence>
<dbReference type="InterPro" id="IPR014784">
    <property type="entry name" value="Cu2_ascorb_mOase-like_C"/>
</dbReference>
<organism evidence="2 3">
    <name type="scientific">Symbiodinium pilosum</name>
    <name type="common">Dinoflagellate</name>
    <dbReference type="NCBI Taxonomy" id="2952"/>
    <lineage>
        <taxon>Eukaryota</taxon>
        <taxon>Sar</taxon>
        <taxon>Alveolata</taxon>
        <taxon>Dinophyceae</taxon>
        <taxon>Suessiales</taxon>
        <taxon>Symbiodiniaceae</taxon>
        <taxon>Symbiodinium</taxon>
    </lineage>
</organism>
<dbReference type="Proteomes" id="UP000649617">
    <property type="component" value="Unassembled WGS sequence"/>
</dbReference>
<evidence type="ECO:0000313" key="2">
    <source>
        <dbReference type="EMBL" id="CAE7778745.1"/>
    </source>
</evidence>
<dbReference type="SUPFAM" id="SSF49742">
    <property type="entry name" value="PHM/PNGase F"/>
    <property type="match status" value="1"/>
</dbReference>
<sequence length="428" mass="47633">MGRMRQLPISLHCCAKLTAAAVTVSCILGFTCWASTEASESTRPPSFLQMAQASRIAGRHEQQKARSKHPSSLLACPAELQRRNPDCRVVKVRGNFRVGNKSIRPTVLHSTMVWTAVDASLLTDHDSIVGWKPAMEDVKSRCPGETKQVSLVHHINIYAYDAKTPLTDGRTYVVGERGGPVDETSFRMLASHDKEAGDYVLPFGYGIPLGKQALMERHVLFPKCWDFQEDVVESSGMDLYVVSSRSMKPAALVGALNFNMDVQPKQGPVEWITRMSVEKLRGFVSKNGNEWPEILAVHLHTHDVAQVKYFEILNNDGSVAFQSQKEKAGYGLKEQSFANLPEIGWPRLQLRAGQQLLQHCMFNSDKLDAHVEYGLDWGQEMCAPLLVVGGSGVRPMPSLLSSMDGYLSRMHGMWADVVDDIKRLLSEH</sequence>
<dbReference type="Gene3D" id="2.60.120.310">
    <property type="entry name" value="Copper type II, ascorbate-dependent monooxygenase, N-terminal domain"/>
    <property type="match status" value="1"/>
</dbReference>
<dbReference type="Gene3D" id="2.60.120.230">
    <property type="match status" value="1"/>
</dbReference>
<protein>
    <submittedName>
        <fullName evidence="2">KDM1B protein</fullName>
    </submittedName>
</protein>
<keyword evidence="1" id="KW-1015">Disulfide bond</keyword>
<gene>
    <name evidence="2" type="primary">KDM1B</name>
    <name evidence="2" type="ORF">SPIL2461_LOCUS23104</name>
</gene>
<evidence type="ECO:0000313" key="3">
    <source>
        <dbReference type="Proteomes" id="UP000649617"/>
    </source>
</evidence>
<dbReference type="InterPro" id="IPR036939">
    <property type="entry name" value="Cu2_ascorb_mOase_N_sf"/>
</dbReference>
<accession>A0A812YJP3</accession>